<organism evidence="4 5">
    <name type="scientific">Rotaria sordida</name>
    <dbReference type="NCBI Taxonomy" id="392033"/>
    <lineage>
        <taxon>Eukaryota</taxon>
        <taxon>Metazoa</taxon>
        <taxon>Spiralia</taxon>
        <taxon>Gnathifera</taxon>
        <taxon>Rotifera</taxon>
        <taxon>Eurotatoria</taxon>
        <taxon>Bdelloidea</taxon>
        <taxon>Philodinida</taxon>
        <taxon>Philodinidae</taxon>
        <taxon>Rotaria</taxon>
    </lineage>
</organism>
<accession>A0A814SXW4</accession>
<gene>
    <name evidence="4" type="ORF">SEV965_LOCUS18607</name>
</gene>
<evidence type="ECO:0000256" key="2">
    <source>
        <dbReference type="SAM" id="MobiDB-lite"/>
    </source>
</evidence>
<sequence>MANNMDESETKNPNETVNGKGTNSLLSTFNRKRRHTFDVDLKVERVLSLPYASGKFFFKIRLLNGGNHIYTCHERFEVHENKVEFNIGDHFQVKMTSRIDNFTLDHCYCRISIRKEGRAGHSYEKIGYYDLDLASVAGTGDESKACLLNGYKQTNSSPSNAYLEIRMKVTVLEGDHIFRRPDNDHPYIKIEQTPSNKKIHEPFPDECSSTMTGSAGELYPPLTTNSNRGHSRQASKSSMCSNYSTTSINSTNNSNPPDKNHLRHILYGSHHFHNVHSDPNMLSNCRGCHRIAYGRCPACQRRVCLQHLSEHHKTEIEPHFDLLIDRANQIRVRLDTLSIDETKQRAQQFVEAWKRRTIESVERAAQDKLIEIDVACAELTGEIGQFKLATFEKFKTDMLLSSPHIHRDYVHPDELSRLEDLLNMINLHIDRYSKHELIEDSTTPNISPATPRQQENLSSSTLSFYHDQSFYQ</sequence>
<dbReference type="InterPro" id="IPR039931">
    <property type="entry name" value="EEIG1/2-like"/>
</dbReference>
<dbReference type="InterPro" id="IPR019448">
    <property type="entry name" value="NT-C2"/>
</dbReference>
<evidence type="ECO:0000313" key="5">
    <source>
        <dbReference type="Proteomes" id="UP000663889"/>
    </source>
</evidence>
<proteinExistence type="inferred from homology"/>
<dbReference type="Pfam" id="PF10358">
    <property type="entry name" value="NT-C2"/>
    <property type="match status" value="1"/>
</dbReference>
<dbReference type="EMBL" id="CAJNOU010001115">
    <property type="protein sequence ID" value="CAF1153984.1"/>
    <property type="molecule type" value="Genomic_DNA"/>
</dbReference>
<reference evidence="4" key="1">
    <citation type="submission" date="2021-02" db="EMBL/GenBank/DDBJ databases">
        <authorList>
            <person name="Nowell W R."/>
        </authorList>
    </citation>
    <scope>NUCLEOTIDE SEQUENCE</scope>
</reference>
<dbReference type="PANTHER" id="PTHR21456:SF1">
    <property type="entry name" value="C2 NT-TYPE DOMAIN-CONTAINING PROTEIN"/>
    <property type="match status" value="1"/>
</dbReference>
<name>A0A814SXW4_9BILA</name>
<feature type="region of interest" description="Disordered" evidence="2">
    <location>
        <begin position="219"/>
        <end position="259"/>
    </location>
</feature>
<evidence type="ECO:0000256" key="1">
    <source>
        <dbReference type="ARBA" id="ARBA00034780"/>
    </source>
</evidence>
<dbReference type="PROSITE" id="PS51840">
    <property type="entry name" value="C2_NT"/>
    <property type="match status" value="1"/>
</dbReference>
<dbReference type="PANTHER" id="PTHR21456">
    <property type="entry name" value="FAMILY WITH SEQUENCE SIMILARITY 102"/>
    <property type="match status" value="1"/>
</dbReference>
<comment type="similarity">
    <text evidence="1">Belongs to the EEIG family.</text>
</comment>
<dbReference type="Proteomes" id="UP000663889">
    <property type="component" value="Unassembled WGS sequence"/>
</dbReference>
<feature type="compositionally biased region" description="Polar residues" evidence="2">
    <location>
        <begin position="222"/>
        <end position="240"/>
    </location>
</feature>
<evidence type="ECO:0000259" key="3">
    <source>
        <dbReference type="PROSITE" id="PS51840"/>
    </source>
</evidence>
<evidence type="ECO:0000313" key="4">
    <source>
        <dbReference type="EMBL" id="CAF1153984.1"/>
    </source>
</evidence>
<protein>
    <recommendedName>
        <fullName evidence="3">C2 NT-type domain-containing protein</fullName>
    </recommendedName>
</protein>
<comment type="caution">
    <text evidence="4">The sequence shown here is derived from an EMBL/GenBank/DDBJ whole genome shotgun (WGS) entry which is preliminary data.</text>
</comment>
<feature type="compositionally biased region" description="Low complexity" evidence="2">
    <location>
        <begin position="241"/>
        <end position="255"/>
    </location>
</feature>
<feature type="region of interest" description="Disordered" evidence="2">
    <location>
        <begin position="440"/>
        <end position="459"/>
    </location>
</feature>
<feature type="domain" description="C2 NT-type" evidence="3">
    <location>
        <begin position="27"/>
        <end position="171"/>
    </location>
</feature>
<dbReference type="AlphaFoldDB" id="A0A814SXW4"/>
<feature type="region of interest" description="Disordered" evidence="2">
    <location>
        <begin position="1"/>
        <end position="25"/>
    </location>
</feature>